<dbReference type="PANTHER" id="PTHR35936:SF17">
    <property type="entry name" value="ARGININE-BINDING EXTRACELLULAR PROTEIN ARTP"/>
    <property type="match status" value="1"/>
</dbReference>
<reference evidence="5 6" key="1">
    <citation type="submission" date="2021-04" db="EMBL/GenBank/DDBJ databases">
        <title>Complete genome sequence of a novel Streptococcus species.</title>
        <authorList>
            <person name="Teng J.L.L."/>
        </authorList>
    </citation>
    <scope>NUCLEOTIDE SEQUENCE [LARGE SCALE GENOMIC DNA]</scope>
    <source>
        <strain evidence="5 6">HKU75</strain>
    </source>
</reference>
<feature type="domain" description="Solute-binding protein family 3/N-terminal" evidence="3">
    <location>
        <begin position="41"/>
        <end position="268"/>
    </location>
</feature>
<evidence type="ECO:0000256" key="1">
    <source>
        <dbReference type="ARBA" id="ARBA00022729"/>
    </source>
</evidence>
<feature type="chain" id="PRO_5046680537" evidence="2">
    <location>
        <begin position="24"/>
        <end position="273"/>
    </location>
</feature>
<evidence type="ECO:0000256" key="2">
    <source>
        <dbReference type="SAM" id="SignalP"/>
    </source>
</evidence>
<dbReference type="PROSITE" id="PS51257">
    <property type="entry name" value="PROKAR_LIPOPROTEIN"/>
    <property type="match status" value="1"/>
</dbReference>
<dbReference type="Proteomes" id="UP000677616">
    <property type="component" value="Chromosome"/>
</dbReference>
<evidence type="ECO:0000259" key="3">
    <source>
        <dbReference type="SMART" id="SM00062"/>
    </source>
</evidence>
<keyword evidence="6" id="KW-1185">Reference proteome</keyword>
<dbReference type="Gene3D" id="3.40.190.10">
    <property type="entry name" value="Periplasmic binding protein-like II"/>
    <property type="match status" value="2"/>
</dbReference>
<accession>A0ABX7YLG7</accession>
<organism evidence="5 6">
    <name type="scientific">Streptococcus oriscaviae</name>
    <dbReference type="NCBI Taxonomy" id="2781599"/>
    <lineage>
        <taxon>Bacteria</taxon>
        <taxon>Bacillati</taxon>
        <taxon>Bacillota</taxon>
        <taxon>Bacilli</taxon>
        <taxon>Lactobacillales</taxon>
        <taxon>Streptococcaceae</taxon>
        <taxon>Streptococcus</taxon>
    </lineage>
</organism>
<evidence type="ECO:0000313" key="6">
    <source>
        <dbReference type="Proteomes" id="UP000677616"/>
    </source>
</evidence>
<dbReference type="RefSeq" id="WP_212571255.1">
    <property type="nucleotide sequence ID" value="NZ_CP073084.1"/>
</dbReference>
<name>A0ABX7YLG7_9STRE</name>
<keyword evidence="1 2" id="KW-0732">Signal</keyword>
<dbReference type="SUPFAM" id="SSF53850">
    <property type="entry name" value="Periplasmic binding protein-like II"/>
    <property type="match status" value="1"/>
</dbReference>
<dbReference type="PANTHER" id="PTHR35936">
    <property type="entry name" value="MEMBRANE-BOUND LYTIC MUREIN TRANSGLYCOSYLASE F"/>
    <property type="match status" value="1"/>
</dbReference>
<dbReference type="Pfam" id="PF00497">
    <property type="entry name" value="SBP_bac_3"/>
    <property type="match status" value="1"/>
</dbReference>
<dbReference type="CDD" id="cd13620">
    <property type="entry name" value="PBP2_GltS"/>
    <property type="match status" value="1"/>
</dbReference>
<dbReference type="InterPro" id="IPR001638">
    <property type="entry name" value="Solute-binding_3/MltF_N"/>
</dbReference>
<feature type="domain" description="Ionotropic glutamate receptor C-terminal" evidence="4">
    <location>
        <begin position="39"/>
        <end position="262"/>
    </location>
</feature>
<dbReference type="EMBL" id="CP073084">
    <property type="protein sequence ID" value="QUE54518.1"/>
    <property type="molecule type" value="Genomic_DNA"/>
</dbReference>
<evidence type="ECO:0000259" key="4">
    <source>
        <dbReference type="SMART" id="SM00079"/>
    </source>
</evidence>
<dbReference type="SMART" id="SM00062">
    <property type="entry name" value="PBPb"/>
    <property type="match status" value="1"/>
</dbReference>
<gene>
    <name evidence="5" type="ORF">INT76_01075</name>
</gene>
<evidence type="ECO:0000313" key="5">
    <source>
        <dbReference type="EMBL" id="QUE54518.1"/>
    </source>
</evidence>
<protein>
    <submittedName>
        <fullName evidence="5">Transporter substrate-binding domain-containing protein</fullName>
    </submittedName>
</protein>
<feature type="signal peptide" evidence="2">
    <location>
        <begin position="1"/>
        <end position="23"/>
    </location>
</feature>
<dbReference type="SMART" id="SM00079">
    <property type="entry name" value="PBPe"/>
    <property type="match status" value="1"/>
</dbReference>
<sequence length="273" mass="29383">MKLNKMLTTGLAVVACLLLTACGGETTQENQVLTSIEEKGKVVIAMNPEFPPFEFRTLIDGKDTIVGADVELAKAIADELGVEVEFSSMSFNNVLTSLQLGKADLAISGISATEERAKLYDFSVPYYQSVNKIIIRKADLATYATSESFEGATIGTQKGTIQEEVAKAQFTTASFISLEQNGELINELKSGHLDGVVFEEPIAKAYVANNDDLVIADIAIETSISDSYAVAMNKNNPALKEKVDKVITELVESGKMAQMVEDAYQLSISGSSE</sequence>
<dbReference type="InterPro" id="IPR001320">
    <property type="entry name" value="Iontro_rcpt_C"/>
</dbReference>
<proteinExistence type="predicted"/>